<evidence type="ECO:0000256" key="1">
    <source>
        <dbReference type="SAM" id="Phobius"/>
    </source>
</evidence>
<dbReference type="PANTHER" id="PTHR33734">
    <property type="entry name" value="LYSM DOMAIN-CONTAINING GPI-ANCHORED PROTEIN 2"/>
    <property type="match status" value="1"/>
</dbReference>
<dbReference type="CDD" id="cd00118">
    <property type="entry name" value="LysM"/>
    <property type="match status" value="2"/>
</dbReference>
<dbReference type="AlphaFoldDB" id="A0A8T1QH06"/>
<dbReference type="SMART" id="SM00257">
    <property type="entry name" value="LysM"/>
    <property type="match status" value="2"/>
</dbReference>
<protein>
    <recommendedName>
        <fullName evidence="3">LysM domain-containing protein</fullName>
    </recommendedName>
</protein>
<dbReference type="Proteomes" id="UP000811609">
    <property type="component" value="Chromosome 5"/>
</dbReference>
<evidence type="ECO:0000259" key="3">
    <source>
        <dbReference type="PROSITE" id="PS51782"/>
    </source>
</evidence>
<reference evidence="4" key="1">
    <citation type="submission" date="2020-12" db="EMBL/GenBank/DDBJ databases">
        <title>WGS assembly of Carya illinoinensis cv. Pawnee.</title>
        <authorList>
            <person name="Platts A."/>
            <person name="Shu S."/>
            <person name="Wright S."/>
            <person name="Barry K."/>
            <person name="Edger P."/>
            <person name="Pires J.C."/>
            <person name="Schmutz J."/>
        </authorList>
    </citation>
    <scope>NUCLEOTIDE SEQUENCE</scope>
    <source>
        <tissue evidence="4">Leaf</tissue>
    </source>
</reference>
<feature type="chain" id="PRO_5035714916" description="LysM domain-containing protein" evidence="2">
    <location>
        <begin position="18"/>
        <end position="389"/>
    </location>
</feature>
<feature type="signal peptide" evidence="2">
    <location>
        <begin position="1"/>
        <end position="17"/>
    </location>
</feature>
<accession>A0A8T1QH06</accession>
<feature type="domain" description="LysM" evidence="3">
    <location>
        <begin position="169"/>
        <end position="213"/>
    </location>
</feature>
<keyword evidence="1" id="KW-0812">Transmembrane</keyword>
<gene>
    <name evidence="4" type="ORF">CIPAW_05G089700</name>
</gene>
<sequence>MGYAKVLLGLLLVTALAATSTTQTKLKCSKEGAKCTALIEYVSPNNTNITTIQSLFQVKKFRNLLGANNFPTSIPSDKNVNAAEKIRIPFTCLCANGTGVSNRKPVYKVQEGDFMYHIAKEVFSGLVTYQQIAEFNGVMDPSLINPGQELWIPLPCSCDEVNGIKVVHYGMLVDAGSTVEGIAEQYGTTSGTLLTLNNMTDPSELLAGQVLDIPLPACSSHVSNNSLDYPFLLANGTYVYTASNCVKCKCDSANNYTLQCEPSGLKSTNSDWTTCPVMQCQGADGLFIGNKTSSGCNQTSCVYSGFTSQTILTSLVTESICPVPSSPPAPSAAPAPSAPYVPSAPYAPSAVPAPPAPSAAWRIGFQGLGWNFFLFISIQLIFLSLHLFQ</sequence>
<dbReference type="EMBL" id="CM031813">
    <property type="protein sequence ID" value="KAG6653613.1"/>
    <property type="molecule type" value="Genomic_DNA"/>
</dbReference>
<evidence type="ECO:0000313" key="5">
    <source>
        <dbReference type="Proteomes" id="UP000811609"/>
    </source>
</evidence>
<dbReference type="Pfam" id="PF01476">
    <property type="entry name" value="LysM"/>
    <property type="match status" value="2"/>
</dbReference>
<dbReference type="InterPro" id="IPR018392">
    <property type="entry name" value="LysM"/>
</dbReference>
<keyword evidence="2" id="KW-0732">Signal</keyword>
<organism evidence="4 5">
    <name type="scientific">Carya illinoinensis</name>
    <name type="common">Pecan</name>
    <dbReference type="NCBI Taxonomy" id="32201"/>
    <lineage>
        <taxon>Eukaryota</taxon>
        <taxon>Viridiplantae</taxon>
        <taxon>Streptophyta</taxon>
        <taxon>Embryophyta</taxon>
        <taxon>Tracheophyta</taxon>
        <taxon>Spermatophyta</taxon>
        <taxon>Magnoliopsida</taxon>
        <taxon>eudicotyledons</taxon>
        <taxon>Gunneridae</taxon>
        <taxon>Pentapetalae</taxon>
        <taxon>rosids</taxon>
        <taxon>fabids</taxon>
        <taxon>Fagales</taxon>
        <taxon>Juglandaceae</taxon>
        <taxon>Carya</taxon>
    </lineage>
</organism>
<evidence type="ECO:0000256" key="2">
    <source>
        <dbReference type="SAM" id="SignalP"/>
    </source>
</evidence>
<comment type="caution">
    <text evidence="4">The sequence shown here is derived from an EMBL/GenBank/DDBJ whole genome shotgun (WGS) entry which is preliminary data.</text>
</comment>
<evidence type="ECO:0000313" key="4">
    <source>
        <dbReference type="EMBL" id="KAG6653613.1"/>
    </source>
</evidence>
<keyword evidence="1" id="KW-1133">Transmembrane helix</keyword>
<name>A0A8T1QH06_CARIL</name>
<keyword evidence="1" id="KW-0472">Membrane</keyword>
<dbReference type="PROSITE" id="PS51782">
    <property type="entry name" value="LYSM"/>
    <property type="match status" value="2"/>
</dbReference>
<feature type="domain" description="LysM" evidence="3">
    <location>
        <begin position="105"/>
        <end position="152"/>
    </location>
</feature>
<feature type="transmembrane region" description="Helical" evidence="1">
    <location>
        <begin position="368"/>
        <end position="388"/>
    </location>
</feature>
<proteinExistence type="predicted"/>
<dbReference type="PANTHER" id="PTHR33734:SF11">
    <property type="entry name" value="LYSM DOMAIN-CONTAINING GPI-ANCHORED PROTEIN 2"/>
    <property type="match status" value="1"/>
</dbReference>
<keyword evidence="5" id="KW-1185">Reference proteome</keyword>